<dbReference type="OrthoDB" id="9901749at2"/>
<gene>
    <name evidence="1" type="ORF">E0F88_14575</name>
</gene>
<protein>
    <recommendedName>
        <fullName evidence="3">Response regulator</fullName>
    </recommendedName>
</protein>
<proteinExistence type="predicted"/>
<dbReference type="Proteomes" id="UP000294850">
    <property type="component" value="Unassembled WGS sequence"/>
</dbReference>
<name>A0A4R5DU33_9BACT</name>
<dbReference type="AlphaFoldDB" id="A0A4R5DU33"/>
<dbReference type="EMBL" id="SMFL01000005">
    <property type="protein sequence ID" value="TDE14423.1"/>
    <property type="molecule type" value="Genomic_DNA"/>
</dbReference>
<comment type="caution">
    <text evidence="1">The sequence shown here is derived from an EMBL/GenBank/DDBJ whole genome shotgun (WGS) entry which is preliminary data.</text>
</comment>
<accession>A0A4R5DU33</accession>
<dbReference type="RefSeq" id="WP_131959007.1">
    <property type="nucleotide sequence ID" value="NZ_SMFL01000005.1"/>
</dbReference>
<reference evidence="1 2" key="1">
    <citation type="submission" date="2019-03" db="EMBL/GenBank/DDBJ databases">
        <title>Dyadobacter AR-3-6 sp. nov., isolated from arctic soil.</title>
        <authorList>
            <person name="Chaudhary D.K."/>
        </authorList>
    </citation>
    <scope>NUCLEOTIDE SEQUENCE [LARGE SCALE GENOMIC DNA]</scope>
    <source>
        <strain evidence="1 2">AR-3-6</strain>
    </source>
</reference>
<evidence type="ECO:0008006" key="3">
    <source>
        <dbReference type="Google" id="ProtNLM"/>
    </source>
</evidence>
<keyword evidence="2" id="KW-1185">Reference proteome</keyword>
<organism evidence="1 2">
    <name type="scientific">Dyadobacter psychrotolerans</name>
    <dbReference type="NCBI Taxonomy" id="2541721"/>
    <lineage>
        <taxon>Bacteria</taxon>
        <taxon>Pseudomonadati</taxon>
        <taxon>Bacteroidota</taxon>
        <taxon>Cytophagia</taxon>
        <taxon>Cytophagales</taxon>
        <taxon>Spirosomataceae</taxon>
        <taxon>Dyadobacter</taxon>
    </lineage>
</organism>
<evidence type="ECO:0000313" key="1">
    <source>
        <dbReference type="EMBL" id="TDE14423.1"/>
    </source>
</evidence>
<evidence type="ECO:0000313" key="2">
    <source>
        <dbReference type="Proteomes" id="UP000294850"/>
    </source>
</evidence>
<sequence>MKKLLLYDQLPGTVSGEICGMNFEVEYVTKISEVFGKRLFGNGESGFDVFLVNIQEPTMEMIDFLNYIKKNADGLPMIITSEFPESFSLLKNILKGLNFHVSELPAVPEVLDRIVYAREVDAAA</sequence>